<reference evidence="1 2" key="1">
    <citation type="submission" date="2019-09" db="EMBL/GenBank/DDBJ databases">
        <title>Screening of Novel Bioactive Compounds from Soil-Associated.</title>
        <authorList>
            <person name="Gong X."/>
        </authorList>
    </citation>
    <scope>NUCLEOTIDE SEQUENCE [LARGE SCALE GENOMIC DNA]</scope>
    <source>
        <strain evidence="1 2">Gxj-6</strain>
    </source>
</reference>
<organism evidence="1 2">
    <name type="scientific">Microbispora cellulosiformans</name>
    <dbReference type="NCBI Taxonomy" id="2614688"/>
    <lineage>
        <taxon>Bacteria</taxon>
        <taxon>Bacillati</taxon>
        <taxon>Actinomycetota</taxon>
        <taxon>Actinomycetes</taxon>
        <taxon>Streptosporangiales</taxon>
        <taxon>Streptosporangiaceae</taxon>
        <taxon>Microbispora</taxon>
    </lineage>
</organism>
<dbReference type="AlphaFoldDB" id="A0A5J5K740"/>
<protein>
    <recommendedName>
        <fullName evidence="3">Glycosyltransferase family 2 protein</fullName>
    </recommendedName>
</protein>
<dbReference type="Proteomes" id="UP000327011">
    <property type="component" value="Unassembled WGS sequence"/>
</dbReference>
<proteinExistence type="predicted"/>
<evidence type="ECO:0000313" key="2">
    <source>
        <dbReference type="Proteomes" id="UP000327011"/>
    </source>
</evidence>
<dbReference type="EMBL" id="VYTZ01000003">
    <property type="protein sequence ID" value="KAA9379608.1"/>
    <property type="molecule type" value="Genomic_DNA"/>
</dbReference>
<keyword evidence="2" id="KW-1185">Reference proteome</keyword>
<sequence>MGVPDLVVPVREGPANEQLRYALRSWTANLPHSRVWVVGGRPGWLTGVGHIPLVQNGSKYENTTAAVRAACLHPGVSEEFLLCNDDFFVMRPVGVMPVLHRGPIDQVEAYYAARASSAYLGGMRDTRTLLARLGVAAPLSYELHVPLPVTKAAMLGALDAGRHLPVLHKRTLYGNLAGLGGEQMVDVKVLTRGPRFDRDAAFLSTMPDTFVHGQVGAFIRARFPDRCRYERSRG</sequence>
<evidence type="ECO:0000313" key="1">
    <source>
        <dbReference type="EMBL" id="KAA9379608.1"/>
    </source>
</evidence>
<name>A0A5J5K740_9ACTN</name>
<accession>A0A5J5K740</accession>
<gene>
    <name evidence="1" type="ORF">F5972_08100</name>
</gene>
<comment type="caution">
    <text evidence="1">The sequence shown here is derived from an EMBL/GenBank/DDBJ whole genome shotgun (WGS) entry which is preliminary data.</text>
</comment>
<evidence type="ECO:0008006" key="3">
    <source>
        <dbReference type="Google" id="ProtNLM"/>
    </source>
</evidence>
<dbReference type="RefSeq" id="WP_150932778.1">
    <property type="nucleotide sequence ID" value="NZ_VYTZ01000003.1"/>
</dbReference>